<evidence type="ECO:0000313" key="3">
    <source>
        <dbReference type="Proteomes" id="UP000231252"/>
    </source>
</evidence>
<feature type="transmembrane region" description="Helical" evidence="1">
    <location>
        <begin position="35"/>
        <end position="54"/>
    </location>
</feature>
<keyword evidence="1" id="KW-0472">Membrane</keyword>
<feature type="transmembrane region" description="Helical" evidence="1">
    <location>
        <begin position="6"/>
        <end position="23"/>
    </location>
</feature>
<accession>A0A2H0XCJ1</accession>
<dbReference type="Proteomes" id="UP000231252">
    <property type="component" value="Unassembled WGS sequence"/>
</dbReference>
<proteinExistence type="predicted"/>
<feature type="transmembrane region" description="Helical" evidence="1">
    <location>
        <begin position="110"/>
        <end position="128"/>
    </location>
</feature>
<evidence type="ECO:0000256" key="1">
    <source>
        <dbReference type="SAM" id="Phobius"/>
    </source>
</evidence>
<keyword evidence="1" id="KW-1133">Transmembrane helix</keyword>
<sequence length="143" mass="15542">MPVFNIIICVLLIAVFGVFFLPINKVAKKVLDININGVVASLVALSMVVLVVLYTAGLVGILYLALSAFCLWAGLFGFLVDRKYPYTLALIFLIFCPFLLIAKLDKIAEFSAVLCYLCLVLGVLKDIFYHKIICGGDAGGSDD</sequence>
<organism evidence="2 3">
    <name type="scientific">candidate division WWE3 bacterium CG08_land_8_20_14_0_20_41_10</name>
    <dbReference type="NCBI Taxonomy" id="1975085"/>
    <lineage>
        <taxon>Bacteria</taxon>
        <taxon>Katanobacteria</taxon>
    </lineage>
</organism>
<feature type="transmembrane region" description="Helical" evidence="1">
    <location>
        <begin position="86"/>
        <end position="104"/>
    </location>
</feature>
<evidence type="ECO:0000313" key="2">
    <source>
        <dbReference type="EMBL" id="PIS22525.1"/>
    </source>
</evidence>
<gene>
    <name evidence="2" type="ORF">COT50_01565</name>
</gene>
<protein>
    <submittedName>
        <fullName evidence="2">Uncharacterized protein</fullName>
    </submittedName>
</protein>
<keyword evidence="1" id="KW-0812">Transmembrane</keyword>
<feature type="transmembrane region" description="Helical" evidence="1">
    <location>
        <begin position="60"/>
        <end position="79"/>
    </location>
</feature>
<dbReference type="AlphaFoldDB" id="A0A2H0XCJ1"/>
<comment type="caution">
    <text evidence="2">The sequence shown here is derived from an EMBL/GenBank/DDBJ whole genome shotgun (WGS) entry which is preliminary data.</text>
</comment>
<name>A0A2H0XCJ1_UNCKA</name>
<reference evidence="3" key="1">
    <citation type="submission" date="2017-09" db="EMBL/GenBank/DDBJ databases">
        <title>Depth-based differentiation of microbial function through sediment-hosted aquifers and enrichment of novel symbionts in the deep terrestrial subsurface.</title>
        <authorList>
            <person name="Probst A.J."/>
            <person name="Ladd B."/>
            <person name="Jarett J.K."/>
            <person name="Geller-Mcgrath D.E."/>
            <person name="Sieber C.M.K."/>
            <person name="Emerson J.B."/>
            <person name="Anantharaman K."/>
            <person name="Thomas B.C."/>
            <person name="Malmstrom R."/>
            <person name="Stieglmeier M."/>
            <person name="Klingl A."/>
            <person name="Woyke T."/>
            <person name="Ryan C.M."/>
            <person name="Banfield J.F."/>
        </authorList>
    </citation>
    <scope>NUCLEOTIDE SEQUENCE [LARGE SCALE GENOMIC DNA]</scope>
</reference>
<dbReference type="EMBL" id="PEYU01000026">
    <property type="protein sequence ID" value="PIS22525.1"/>
    <property type="molecule type" value="Genomic_DNA"/>
</dbReference>